<dbReference type="SUPFAM" id="SSF103473">
    <property type="entry name" value="MFS general substrate transporter"/>
    <property type="match status" value="1"/>
</dbReference>
<dbReference type="PROSITE" id="PS50850">
    <property type="entry name" value="MFS"/>
    <property type="match status" value="1"/>
</dbReference>
<keyword evidence="5 6" id="KW-0472">Membrane</keyword>
<feature type="transmembrane region" description="Helical" evidence="6">
    <location>
        <begin position="444"/>
        <end position="466"/>
    </location>
</feature>
<dbReference type="PANTHER" id="PTHR23506">
    <property type="entry name" value="GH10249P"/>
    <property type="match status" value="1"/>
</dbReference>
<dbReference type="InterPro" id="IPR050930">
    <property type="entry name" value="MFS_Vesicular_Transporter"/>
</dbReference>
<dbReference type="Gene3D" id="1.20.1250.20">
    <property type="entry name" value="MFS general substrate transporter like domains"/>
    <property type="match status" value="2"/>
</dbReference>
<feature type="transmembrane region" description="Helical" evidence="6">
    <location>
        <begin position="179"/>
        <end position="199"/>
    </location>
</feature>
<dbReference type="OMA" id="CFSDRDE"/>
<proteinExistence type="predicted"/>
<feature type="transmembrane region" description="Helical" evidence="6">
    <location>
        <begin position="269"/>
        <end position="292"/>
    </location>
</feature>
<dbReference type="STRING" id="52586.A0A0B1PBN5"/>
<keyword evidence="3 6" id="KW-0812">Transmembrane</keyword>
<feature type="transmembrane region" description="Helical" evidence="6">
    <location>
        <begin position="20"/>
        <end position="45"/>
    </location>
</feature>
<dbReference type="InterPro" id="IPR020846">
    <property type="entry name" value="MFS_dom"/>
</dbReference>
<evidence type="ECO:0000256" key="4">
    <source>
        <dbReference type="ARBA" id="ARBA00022989"/>
    </source>
</evidence>
<protein>
    <submittedName>
        <fullName evidence="8">Putative mfs transporter</fullName>
    </submittedName>
</protein>
<evidence type="ECO:0000256" key="1">
    <source>
        <dbReference type="ARBA" id="ARBA00004141"/>
    </source>
</evidence>
<evidence type="ECO:0000256" key="2">
    <source>
        <dbReference type="ARBA" id="ARBA00022448"/>
    </source>
</evidence>
<organism evidence="8 9">
    <name type="scientific">Uncinula necator</name>
    <name type="common">Grape powdery mildew</name>
    <dbReference type="NCBI Taxonomy" id="52586"/>
    <lineage>
        <taxon>Eukaryota</taxon>
        <taxon>Fungi</taxon>
        <taxon>Dikarya</taxon>
        <taxon>Ascomycota</taxon>
        <taxon>Pezizomycotina</taxon>
        <taxon>Leotiomycetes</taxon>
        <taxon>Erysiphales</taxon>
        <taxon>Erysiphaceae</taxon>
        <taxon>Erysiphe</taxon>
    </lineage>
</organism>
<dbReference type="GO" id="GO:0016020">
    <property type="term" value="C:membrane"/>
    <property type="evidence" value="ECO:0007669"/>
    <property type="project" value="UniProtKB-SubCell"/>
</dbReference>
<dbReference type="Proteomes" id="UP000030854">
    <property type="component" value="Unassembled WGS sequence"/>
</dbReference>
<feature type="transmembrane region" description="Helical" evidence="6">
    <location>
        <begin position="151"/>
        <end position="173"/>
    </location>
</feature>
<feature type="transmembrane region" description="Helical" evidence="6">
    <location>
        <begin position="65"/>
        <end position="84"/>
    </location>
</feature>
<dbReference type="InterPro" id="IPR011701">
    <property type="entry name" value="MFS"/>
</dbReference>
<dbReference type="EMBL" id="JNVN01000936">
    <property type="protein sequence ID" value="KHJ34331.1"/>
    <property type="molecule type" value="Genomic_DNA"/>
</dbReference>
<accession>A0A0B1PBN5</accession>
<evidence type="ECO:0000256" key="3">
    <source>
        <dbReference type="ARBA" id="ARBA00022692"/>
    </source>
</evidence>
<feature type="transmembrane region" description="Helical" evidence="6">
    <location>
        <begin position="334"/>
        <end position="352"/>
    </location>
</feature>
<dbReference type="CDD" id="cd17325">
    <property type="entry name" value="MFS_MdtG_SLC18_like"/>
    <property type="match status" value="1"/>
</dbReference>
<keyword evidence="9" id="KW-1185">Reference proteome</keyword>
<feature type="transmembrane region" description="Helical" evidence="6">
    <location>
        <begin position="416"/>
        <end position="438"/>
    </location>
</feature>
<dbReference type="GO" id="GO:0022857">
    <property type="term" value="F:transmembrane transporter activity"/>
    <property type="evidence" value="ECO:0007669"/>
    <property type="project" value="InterPro"/>
</dbReference>
<comment type="subcellular location">
    <subcellularLocation>
        <location evidence="1">Membrane</location>
        <topology evidence="1">Multi-pass membrane protein</topology>
    </subcellularLocation>
</comment>
<comment type="caution">
    <text evidence="8">The sequence shown here is derived from an EMBL/GenBank/DDBJ whole genome shotgun (WGS) entry which is preliminary data.</text>
</comment>
<evidence type="ECO:0000259" key="7">
    <source>
        <dbReference type="PROSITE" id="PS50850"/>
    </source>
</evidence>
<evidence type="ECO:0000313" key="9">
    <source>
        <dbReference type="Proteomes" id="UP000030854"/>
    </source>
</evidence>
<feature type="transmembrane region" description="Helical" evidence="6">
    <location>
        <begin position="91"/>
        <end position="109"/>
    </location>
</feature>
<keyword evidence="2" id="KW-0813">Transport</keyword>
<sequence>MLELSSPPYGLRWRSSNSFILGCVGIAIFTDLFLYGLVVPILPFILKSRLHFPHSEIQESISLLLAYYAGSSVLAALPEGYIADHLPTRRLPFLMGLMSLFISTFLLWLGQSWNILVLARIIQGISASMLWTVSLTLILDTVGSRRLGVALSSIFGFVCVGQLFAPVIGGIVYQHLGEGWVFSIAFMLLIIDLVMRILIIEKKVAKFHGWDKISSPSQHEVAQANETSPLISNIDTSNSDLVKWKLPSTVPSWFSKLPVLYLTFTSPRIFACLLLCFTHAMTLAIFDATLSIQSLDLFSFTSRSIGLMFMPLILPSLLISPIIGVIIDRYGTKIPAATGLLILALPLSLFRIVKAVPPGGDGYVFEVTKFTILLVVCGFGIACISSECLIDVSLVVGNYEKANPERFPNGAPYAQLYAITNMIFSLGLTLGPLVASIIKLNFGYIVMNYCLAAWCVLVCIVCILFLGEKPKLGRKLCSNVH</sequence>
<feature type="transmembrane region" description="Helical" evidence="6">
    <location>
        <begin position="304"/>
        <end position="327"/>
    </location>
</feature>
<feature type="transmembrane region" description="Helical" evidence="6">
    <location>
        <begin position="115"/>
        <end position="139"/>
    </location>
</feature>
<keyword evidence="4 6" id="KW-1133">Transmembrane helix</keyword>
<name>A0A0B1PBN5_UNCNE</name>
<dbReference type="AlphaFoldDB" id="A0A0B1PBN5"/>
<evidence type="ECO:0000256" key="6">
    <source>
        <dbReference type="SAM" id="Phobius"/>
    </source>
</evidence>
<dbReference type="PANTHER" id="PTHR23506:SF37">
    <property type="entry name" value="MAJOR FACILITATOR SUPERFAMILY (MFS) PROFILE DOMAIN-CONTAINING PROTEIN"/>
    <property type="match status" value="1"/>
</dbReference>
<feature type="domain" description="Major facilitator superfamily (MFS) profile" evidence="7">
    <location>
        <begin position="20"/>
        <end position="471"/>
    </location>
</feature>
<dbReference type="HOGENOM" id="CLU_001265_51_3_1"/>
<gene>
    <name evidence="8" type="ORF">EV44_g4798</name>
</gene>
<evidence type="ECO:0000313" key="8">
    <source>
        <dbReference type="EMBL" id="KHJ34331.1"/>
    </source>
</evidence>
<evidence type="ECO:0000256" key="5">
    <source>
        <dbReference type="ARBA" id="ARBA00023136"/>
    </source>
</evidence>
<reference evidence="8 9" key="1">
    <citation type="journal article" date="2014" name="BMC Genomics">
        <title>Adaptive genomic structural variation in the grape powdery mildew pathogen, Erysiphe necator.</title>
        <authorList>
            <person name="Jones L."/>
            <person name="Riaz S."/>
            <person name="Morales-Cruz A."/>
            <person name="Amrine K.C."/>
            <person name="McGuire B."/>
            <person name="Gubler W.D."/>
            <person name="Walker M.A."/>
            <person name="Cantu D."/>
        </authorList>
    </citation>
    <scope>NUCLEOTIDE SEQUENCE [LARGE SCALE GENOMIC DNA]</scope>
    <source>
        <strain evidence="9">c</strain>
    </source>
</reference>
<dbReference type="InterPro" id="IPR036259">
    <property type="entry name" value="MFS_trans_sf"/>
</dbReference>
<dbReference type="Pfam" id="PF07690">
    <property type="entry name" value="MFS_1"/>
    <property type="match status" value="1"/>
</dbReference>